<dbReference type="CDD" id="cd01670">
    <property type="entry name" value="Death"/>
    <property type="match status" value="1"/>
</dbReference>
<dbReference type="SUPFAM" id="SSF47986">
    <property type="entry name" value="DEATH domain"/>
    <property type="match status" value="1"/>
</dbReference>
<feature type="region of interest" description="Disordered" evidence="1">
    <location>
        <begin position="23"/>
        <end position="70"/>
    </location>
</feature>
<evidence type="ECO:0000259" key="2">
    <source>
        <dbReference type="PROSITE" id="PS50017"/>
    </source>
</evidence>
<organism evidence="3 4">
    <name type="scientific">Stylophora pistillata</name>
    <name type="common">Smooth cauliflower coral</name>
    <dbReference type="NCBI Taxonomy" id="50429"/>
    <lineage>
        <taxon>Eukaryota</taxon>
        <taxon>Metazoa</taxon>
        <taxon>Cnidaria</taxon>
        <taxon>Anthozoa</taxon>
        <taxon>Hexacorallia</taxon>
        <taxon>Scleractinia</taxon>
        <taxon>Astrocoeniina</taxon>
        <taxon>Pocilloporidae</taxon>
        <taxon>Stylophora</taxon>
    </lineage>
</organism>
<proteinExistence type="predicted"/>
<dbReference type="AlphaFoldDB" id="A0A2B4RI24"/>
<feature type="non-terminal residue" evidence="3">
    <location>
        <position position="1"/>
    </location>
</feature>
<dbReference type="Proteomes" id="UP000225706">
    <property type="component" value="Unassembled WGS sequence"/>
</dbReference>
<gene>
    <name evidence="3" type="ORF">AWC38_SpisGene18877</name>
</gene>
<dbReference type="PROSITE" id="PS50017">
    <property type="entry name" value="DEATH_DOMAIN"/>
    <property type="match status" value="1"/>
</dbReference>
<dbReference type="Gene3D" id="1.10.533.10">
    <property type="entry name" value="Death Domain, Fas"/>
    <property type="match status" value="1"/>
</dbReference>
<sequence>YSEEISASKEYRKTIDWSELAKAAAEEAQRKHAESEDEKDLKSMPSPEDGDSSDYFADAETSSCGPFEGDPKWADAEAPCTKEHAYLYECPRTYSAFVKRCHANLAEEDYVPASVIAIQNDQAVAAACTKNKEPSGNEYKFGIPLVEGFHVNLAEDDFVLSRPARGQDSRHAHRPKSSWDPPVLLVEPIIVVIVLAVYVCWKTQSEIFILVWIPTNLTVWEYEYVETFERYSIVEDELIRRLSCEPLLNRHWEKLASMLDVPEKEIRELSAGCESDRDKTIATLKKCKQQSGTKATLERLWEALGNRPGSPPSGCSEFPLVFHETQIAIDEVPYAASLGEVPYAASLDEVEVKNMHFLDPGDEL</sequence>
<evidence type="ECO:0000313" key="3">
    <source>
        <dbReference type="EMBL" id="PFX16836.1"/>
    </source>
</evidence>
<comment type="caution">
    <text evidence="3">The sequence shown here is derived from an EMBL/GenBank/DDBJ whole genome shotgun (WGS) entry which is preliminary data.</text>
</comment>
<dbReference type="EMBL" id="LSMT01000515">
    <property type="protein sequence ID" value="PFX16836.1"/>
    <property type="molecule type" value="Genomic_DNA"/>
</dbReference>
<reference evidence="4" key="1">
    <citation type="journal article" date="2017" name="bioRxiv">
        <title>Comparative analysis of the genomes of Stylophora pistillata and Acropora digitifera provides evidence for extensive differences between species of corals.</title>
        <authorList>
            <person name="Voolstra C.R."/>
            <person name="Li Y."/>
            <person name="Liew Y.J."/>
            <person name="Baumgarten S."/>
            <person name="Zoccola D."/>
            <person name="Flot J.-F."/>
            <person name="Tambutte S."/>
            <person name="Allemand D."/>
            <person name="Aranda M."/>
        </authorList>
    </citation>
    <scope>NUCLEOTIDE SEQUENCE [LARGE SCALE GENOMIC DNA]</scope>
</reference>
<name>A0A2B4RI24_STYPI</name>
<accession>A0A2B4RI24</accession>
<dbReference type="InterPro" id="IPR000488">
    <property type="entry name" value="Death_dom"/>
</dbReference>
<dbReference type="GO" id="GO:0007165">
    <property type="term" value="P:signal transduction"/>
    <property type="evidence" value="ECO:0007669"/>
    <property type="project" value="InterPro"/>
</dbReference>
<evidence type="ECO:0000256" key="1">
    <source>
        <dbReference type="SAM" id="MobiDB-lite"/>
    </source>
</evidence>
<dbReference type="InterPro" id="IPR011029">
    <property type="entry name" value="DEATH-like_dom_sf"/>
</dbReference>
<dbReference type="Pfam" id="PF00531">
    <property type="entry name" value="Death"/>
    <property type="match status" value="1"/>
</dbReference>
<feature type="compositionally biased region" description="Basic and acidic residues" evidence="1">
    <location>
        <begin position="24"/>
        <end position="42"/>
    </location>
</feature>
<keyword evidence="4" id="KW-1185">Reference proteome</keyword>
<feature type="domain" description="Death" evidence="2">
    <location>
        <begin position="252"/>
        <end position="304"/>
    </location>
</feature>
<evidence type="ECO:0000313" key="4">
    <source>
        <dbReference type="Proteomes" id="UP000225706"/>
    </source>
</evidence>
<protein>
    <recommendedName>
        <fullName evidence="2">Death domain-containing protein</fullName>
    </recommendedName>
</protein>